<dbReference type="GO" id="GO:0003677">
    <property type="term" value="F:DNA binding"/>
    <property type="evidence" value="ECO:0007669"/>
    <property type="project" value="UniProtKB-KW"/>
</dbReference>
<dbReference type="Gene3D" id="1.10.10.10">
    <property type="entry name" value="Winged helix-like DNA-binding domain superfamily/Winged helix DNA-binding domain"/>
    <property type="match status" value="1"/>
</dbReference>
<dbReference type="SUPFAM" id="SSF46785">
    <property type="entry name" value="Winged helix' DNA-binding domain"/>
    <property type="match status" value="1"/>
</dbReference>
<proteinExistence type="predicted"/>
<keyword evidence="1" id="KW-0805">Transcription regulation</keyword>
<name>A0A2M7G3G0_9BACT</name>
<dbReference type="InterPro" id="IPR001845">
    <property type="entry name" value="HTH_ArsR_DNA-bd_dom"/>
</dbReference>
<dbReference type="InterPro" id="IPR011991">
    <property type="entry name" value="ArsR-like_HTH"/>
</dbReference>
<dbReference type="InterPro" id="IPR036388">
    <property type="entry name" value="WH-like_DNA-bd_sf"/>
</dbReference>
<reference evidence="5 6" key="1">
    <citation type="submission" date="2017-09" db="EMBL/GenBank/DDBJ databases">
        <title>Depth-based differentiation of microbial function through sediment-hosted aquifers and enrichment of novel symbionts in the deep terrestrial subsurface.</title>
        <authorList>
            <person name="Probst A.J."/>
            <person name="Ladd B."/>
            <person name="Jarett J.K."/>
            <person name="Geller-Mcgrath D.E."/>
            <person name="Sieber C.M."/>
            <person name="Emerson J.B."/>
            <person name="Anantharaman K."/>
            <person name="Thomas B.C."/>
            <person name="Malmstrom R."/>
            <person name="Stieglmeier M."/>
            <person name="Klingl A."/>
            <person name="Woyke T."/>
            <person name="Ryan C.M."/>
            <person name="Banfield J.F."/>
        </authorList>
    </citation>
    <scope>NUCLEOTIDE SEQUENCE [LARGE SCALE GENOMIC DNA]</scope>
    <source>
        <strain evidence="5">CG17_big_fil_post_rev_8_21_14_2_50_48_46</strain>
    </source>
</reference>
<dbReference type="PANTHER" id="PTHR33154">
    <property type="entry name" value="TRANSCRIPTIONAL REGULATOR, ARSR FAMILY"/>
    <property type="match status" value="1"/>
</dbReference>
<evidence type="ECO:0000256" key="1">
    <source>
        <dbReference type="ARBA" id="ARBA00023015"/>
    </source>
</evidence>
<evidence type="ECO:0000256" key="3">
    <source>
        <dbReference type="ARBA" id="ARBA00023163"/>
    </source>
</evidence>
<accession>A0A2M7G3G0</accession>
<evidence type="ECO:0000259" key="4">
    <source>
        <dbReference type="PROSITE" id="PS50987"/>
    </source>
</evidence>
<dbReference type="PANTHER" id="PTHR33154:SF33">
    <property type="entry name" value="TRANSCRIPTIONAL REPRESSOR SDPR"/>
    <property type="match status" value="1"/>
</dbReference>
<dbReference type="Proteomes" id="UP000231019">
    <property type="component" value="Unassembled WGS sequence"/>
</dbReference>
<dbReference type="Pfam" id="PF01022">
    <property type="entry name" value="HTH_5"/>
    <property type="match status" value="1"/>
</dbReference>
<dbReference type="InterPro" id="IPR018656">
    <property type="entry name" value="DUF2087"/>
</dbReference>
<dbReference type="Pfam" id="PF09860">
    <property type="entry name" value="DUF2087"/>
    <property type="match status" value="1"/>
</dbReference>
<keyword evidence="2" id="KW-0238">DNA-binding</keyword>
<dbReference type="AlphaFoldDB" id="A0A2M7G3G0"/>
<protein>
    <submittedName>
        <fullName evidence="5">ArsR family transcriptional regulator</fullName>
    </submittedName>
</protein>
<comment type="caution">
    <text evidence="5">The sequence shown here is derived from an EMBL/GenBank/DDBJ whole genome shotgun (WGS) entry which is preliminary data.</text>
</comment>
<dbReference type="PROSITE" id="PS50987">
    <property type="entry name" value="HTH_ARSR_2"/>
    <property type="match status" value="1"/>
</dbReference>
<dbReference type="SMART" id="SM00418">
    <property type="entry name" value="HTH_ARSR"/>
    <property type="match status" value="1"/>
</dbReference>
<feature type="domain" description="HTH arsR-type" evidence="4">
    <location>
        <begin position="1"/>
        <end position="95"/>
    </location>
</feature>
<evidence type="ECO:0000313" key="5">
    <source>
        <dbReference type="EMBL" id="PIW16366.1"/>
    </source>
</evidence>
<sequence>MDQVLFEQLLVFFKTLADENRLKLIGMLAEREYSVEELATRLKVREPTVSHHLARLKELGLVKMRREGNNHYYQLEASSLHRLSKDVLSLEKIAAPEPEQATDLWEQKILKDYLQEGKLTKIPSTRKKREVILRWLVEQLAWEKRYPEKEINAFLLQYHWDSATLRREFIMTGLMQRDQGLYWRI</sequence>
<dbReference type="InterPro" id="IPR051081">
    <property type="entry name" value="HTH_MetalResp_TranReg"/>
</dbReference>
<dbReference type="EMBL" id="PFFQ01000038">
    <property type="protein sequence ID" value="PIW16366.1"/>
    <property type="molecule type" value="Genomic_DNA"/>
</dbReference>
<dbReference type="GO" id="GO:0003700">
    <property type="term" value="F:DNA-binding transcription factor activity"/>
    <property type="evidence" value="ECO:0007669"/>
    <property type="project" value="InterPro"/>
</dbReference>
<evidence type="ECO:0000256" key="2">
    <source>
        <dbReference type="ARBA" id="ARBA00023125"/>
    </source>
</evidence>
<gene>
    <name evidence="5" type="ORF">COW36_13635</name>
</gene>
<evidence type="ECO:0000313" key="6">
    <source>
        <dbReference type="Proteomes" id="UP000231019"/>
    </source>
</evidence>
<organism evidence="5 6">
    <name type="scientific">bacterium (Candidatus Blackallbacteria) CG17_big_fil_post_rev_8_21_14_2_50_48_46</name>
    <dbReference type="NCBI Taxonomy" id="2014261"/>
    <lineage>
        <taxon>Bacteria</taxon>
        <taxon>Candidatus Blackallbacteria</taxon>
    </lineage>
</organism>
<dbReference type="InterPro" id="IPR036390">
    <property type="entry name" value="WH_DNA-bd_sf"/>
</dbReference>
<keyword evidence="3" id="KW-0804">Transcription</keyword>
<dbReference type="PRINTS" id="PR00778">
    <property type="entry name" value="HTHARSR"/>
</dbReference>
<dbReference type="NCBIfam" id="NF033788">
    <property type="entry name" value="HTH_metalloreg"/>
    <property type="match status" value="1"/>
</dbReference>
<dbReference type="CDD" id="cd00090">
    <property type="entry name" value="HTH_ARSR"/>
    <property type="match status" value="1"/>
</dbReference>